<gene>
    <name evidence="3" type="ORF">HPB48_013072</name>
</gene>
<comment type="similarity">
    <text evidence="1">Belongs to the pyrroline-5-carboxylate reductase family.</text>
</comment>
<feature type="domain" description="Pyrroline-5-carboxylate reductase catalytic N-terminal" evidence="2">
    <location>
        <begin position="22"/>
        <end position="76"/>
    </location>
</feature>
<dbReference type="Gene3D" id="3.40.50.720">
    <property type="entry name" value="NAD(P)-binding Rossmann-like Domain"/>
    <property type="match status" value="1"/>
</dbReference>
<sequence>MPKASFFSLRKEMLEEVKKKNLTTPALGCQTTHENGALVKECDTLLVALKPNVVPAVLEEVAPAVQPRHLVVSLAMGVTLADIQQVTIMRDY</sequence>
<evidence type="ECO:0000256" key="1">
    <source>
        <dbReference type="ARBA" id="ARBA00005525"/>
    </source>
</evidence>
<proteinExistence type="inferred from homology"/>
<evidence type="ECO:0000259" key="2">
    <source>
        <dbReference type="Pfam" id="PF03807"/>
    </source>
</evidence>
<name>A0A9J6GCR9_HAELO</name>
<comment type="caution">
    <text evidence="3">The sequence shown here is derived from an EMBL/GenBank/DDBJ whole genome shotgun (WGS) entry which is preliminary data.</text>
</comment>
<reference evidence="3 4" key="1">
    <citation type="journal article" date="2020" name="Cell">
        <title>Large-Scale Comparative Analyses of Tick Genomes Elucidate Their Genetic Diversity and Vector Capacities.</title>
        <authorList>
            <consortium name="Tick Genome and Microbiome Consortium (TIGMIC)"/>
            <person name="Jia N."/>
            <person name="Wang J."/>
            <person name="Shi W."/>
            <person name="Du L."/>
            <person name="Sun Y."/>
            <person name="Zhan W."/>
            <person name="Jiang J.F."/>
            <person name="Wang Q."/>
            <person name="Zhang B."/>
            <person name="Ji P."/>
            <person name="Bell-Sakyi L."/>
            <person name="Cui X.M."/>
            <person name="Yuan T.T."/>
            <person name="Jiang B.G."/>
            <person name="Yang W.F."/>
            <person name="Lam T.T."/>
            <person name="Chang Q.C."/>
            <person name="Ding S.J."/>
            <person name="Wang X.J."/>
            <person name="Zhu J.G."/>
            <person name="Ruan X.D."/>
            <person name="Zhao L."/>
            <person name="Wei J.T."/>
            <person name="Ye R.Z."/>
            <person name="Que T.C."/>
            <person name="Du C.H."/>
            <person name="Zhou Y.H."/>
            <person name="Cheng J.X."/>
            <person name="Dai P.F."/>
            <person name="Guo W.B."/>
            <person name="Han X.H."/>
            <person name="Huang E.J."/>
            <person name="Li L.F."/>
            <person name="Wei W."/>
            <person name="Gao Y.C."/>
            <person name="Liu J.Z."/>
            <person name="Shao H.Z."/>
            <person name="Wang X."/>
            <person name="Wang C.C."/>
            <person name="Yang T.C."/>
            <person name="Huo Q.B."/>
            <person name="Li W."/>
            <person name="Chen H.Y."/>
            <person name="Chen S.E."/>
            <person name="Zhou L.G."/>
            <person name="Ni X.B."/>
            <person name="Tian J.H."/>
            <person name="Sheng Y."/>
            <person name="Liu T."/>
            <person name="Pan Y.S."/>
            <person name="Xia L.Y."/>
            <person name="Li J."/>
            <person name="Zhao F."/>
            <person name="Cao W.C."/>
        </authorList>
    </citation>
    <scope>NUCLEOTIDE SEQUENCE [LARGE SCALE GENOMIC DNA]</scope>
    <source>
        <strain evidence="3">HaeL-2018</strain>
    </source>
</reference>
<dbReference type="GO" id="GO:0004735">
    <property type="term" value="F:pyrroline-5-carboxylate reductase activity"/>
    <property type="evidence" value="ECO:0007669"/>
    <property type="project" value="TreeGrafter"/>
</dbReference>
<protein>
    <recommendedName>
        <fullName evidence="2">Pyrroline-5-carboxylate reductase catalytic N-terminal domain-containing protein</fullName>
    </recommendedName>
</protein>
<dbReference type="Proteomes" id="UP000821853">
    <property type="component" value="Chromosome 4"/>
</dbReference>
<dbReference type="PANTHER" id="PTHR11645">
    <property type="entry name" value="PYRROLINE-5-CARBOXYLATE REDUCTASE"/>
    <property type="match status" value="1"/>
</dbReference>
<dbReference type="VEuPathDB" id="VectorBase:HLOH_040876"/>
<accession>A0A9J6GCR9</accession>
<dbReference type="Pfam" id="PF03807">
    <property type="entry name" value="F420_oxidored"/>
    <property type="match status" value="1"/>
</dbReference>
<dbReference type="OrthoDB" id="10263291at2759"/>
<evidence type="ECO:0000313" key="3">
    <source>
        <dbReference type="EMBL" id="KAH9372617.1"/>
    </source>
</evidence>
<dbReference type="EMBL" id="JABSTR010000006">
    <property type="protein sequence ID" value="KAH9372617.1"/>
    <property type="molecule type" value="Genomic_DNA"/>
</dbReference>
<dbReference type="AlphaFoldDB" id="A0A9J6GCR9"/>
<evidence type="ECO:0000313" key="4">
    <source>
        <dbReference type="Proteomes" id="UP000821853"/>
    </source>
</evidence>
<dbReference type="InterPro" id="IPR036291">
    <property type="entry name" value="NAD(P)-bd_dom_sf"/>
</dbReference>
<dbReference type="InterPro" id="IPR028939">
    <property type="entry name" value="P5C_Rdtase_cat_N"/>
</dbReference>
<dbReference type="PANTHER" id="PTHR11645:SF62">
    <property type="entry name" value="PYRROLINE-5-CARBOXYLATE REDUCTASE"/>
    <property type="match status" value="1"/>
</dbReference>
<dbReference type="GO" id="GO:0055129">
    <property type="term" value="P:L-proline biosynthetic process"/>
    <property type="evidence" value="ECO:0007669"/>
    <property type="project" value="TreeGrafter"/>
</dbReference>
<keyword evidence="4" id="KW-1185">Reference proteome</keyword>
<organism evidence="3 4">
    <name type="scientific">Haemaphysalis longicornis</name>
    <name type="common">Bush tick</name>
    <dbReference type="NCBI Taxonomy" id="44386"/>
    <lineage>
        <taxon>Eukaryota</taxon>
        <taxon>Metazoa</taxon>
        <taxon>Ecdysozoa</taxon>
        <taxon>Arthropoda</taxon>
        <taxon>Chelicerata</taxon>
        <taxon>Arachnida</taxon>
        <taxon>Acari</taxon>
        <taxon>Parasitiformes</taxon>
        <taxon>Ixodida</taxon>
        <taxon>Ixodoidea</taxon>
        <taxon>Ixodidae</taxon>
        <taxon>Haemaphysalinae</taxon>
        <taxon>Haemaphysalis</taxon>
    </lineage>
</organism>
<dbReference type="SUPFAM" id="SSF51735">
    <property type="entry name" value="NAD(P)-binding Rossmann-fold domains"/>
    <property type="match status" value="1"/>
</dbReference>